<protein>
    <submittedName>
        <fullName evidence="1">Uncharacterized protein</fullName>
    </submittedName>
</protein>
<gene>
    <name evidence="1" type="ORF">LCGC14_2156740</name>
</gene>
<accession>A0A0F9EG89</accession>
<sequence>MEIEVKVLQTVNDMLKLEFEGSEISLIQIGELYGIMYESDSSMTELKFWNTYEEAEKVFMNSIERT</sequence>
<organism evidence="1">
    <name type="scientific">marine sediment metagenome</name>
    <dbReference type="NCBI Taxonomy" id="412755"/>
    <lineage>
        <taxon>unclassified sequences</taxon>
        <taxon>metagenomes</taxon>
        <taxon>ecological metagenomes</taxon>
    </lineage>
</organism>
<dbReference type="EMBL" id="LAZR01027592">
    <property type="protein sequence ID" value="KKL65256.1"/>
    <property type="molecule type" value="Genomic_DNA"/>
</dbReference>
<name>A0A0F9EG89_9ZZZZ</name>
<reference evidence="1" key="1">
    <citation type="journal article" date="2015" name="Nature">
        <title>Complex archaea that bridge the gap between prokaryotes and eukaryotes.</title>
        <authorList>
            <person name="Spang A."/>
            <person name="Saw J.H."/>
            <person name="Jorgensen S.L."/>
            <person name="Zaremba-Niedzwiedzka K."/>
            <person name="Martijn J."/>
            <person name="Lind A.E."/>
            <person name="van Eijk R."/>
            <person name="Schleper C."/>
            <person name="Guy L."/>
            <person name="Ettema T.J."/>
        </authorList>
    </citation>
    <scope>NUCLEOTIDE SEQUENCE</scope>
</reference>
<comment type="caution">
    <text evidence="1">The sequence shown here is derived from an EMBL/GenBank/DDBJ whole genome shotgun (WGS) entry which is preliminary data.</text>
</comment>
<proteinExistence type="predicted"/>
<evidence type="ECO:0000313" key="1">
    <source>
        <dbReference type="EMBL" id="KKL65256.1"/>
    </source>
</evidence>
<dbReference type="AlphaFoldDB" id="A0A0F9EG89"/>